<sequence>MGALAAGLGFAAQAQAQTVPAAPSAETRPSTELPAVTVTGARRSTDSTSLNATQTTLGKGRQALKDIPQSVTVMTEKLISDRNLDDFRDVLRTTAGVTFLAGETGEEDVRIRGFSLGQAGDIYVDGIRDGALYDRDTFNQSRVEVLKGSASMLFGKGSTGGVVNQVSKQPGLVNRSELKYTLGTGNQHRVTGDWNARTGSDSALRVNALIDNADNDGAEVSKLGFAPTFRWGIGARDEFSVGATLLQTHSRPQYNLPWFIVDNVIQTAFSGNRYYGLAGDHNDSSAYTLNLGHIHRFDAGGELNTRLRYGHYRRDLLASVIRFGPAASQPGGVAASPDTLGPDTVLTRSPKGRVSASKTLQLQSDFSQTFQLLGREHSLLAGLDYYREDARRNNNYTRGATASPATTVGTPNDGAVVPDTRVPLVYNTFGASNLGLYVQDLLTVAPQFKLLAGARVDHFKANYVNVLGDGASGERSDTLFSPRLGAIYQPTESSSYYLSYGTSYNTSGDAYQWSPSFSATSAAQAAVGPEKSRNIELGAKWELWNQQALLGLALFRSEKYNERNQDPDSATTQFLLSGKRHAKGLELNFAGRITPKWEAFFNHTWIPQAKIDASSQALAASGGGAQVQGDRPGLTPKHSGSVWSTYQITPALRLGGGINYRSSQNPEGQRLIRSKAYATVDAMAEYTLAKDTTVRLNASNLFNKVYAESLYRGFYTQGPARSVQLSLSTAF</sequence>
<proteinExistence type="predicted"/>
<dbReference type="EMBL" id="JAWDIE010000006">
    <property type="protein sequence ID" value="MEJ7137861.1"/>
    <property type="molecule type" value="Genomic_DNA"/>
</dbReference>
<keyword evidence="1" id="KW-0675">Receptor</keyword>
<comment type="caution">
    <text evidence="1">The sequence shown here is derived from an EMBL/GenBank/DDBJ whole genome shotgun (WGS) entry which is preliminary data.</text>
</comment>
<organism evidence="1 2">
    <name type="scientific">Amphibiibacter pelophylacis</name>
    <dbReference type="NCBI Taxonomy" id="1799477"/>
    <lineage>
        <taxon>Bacteria</taxon>
        <taxon>Pseudomonadati</taxon>
        <taxon>Pseudomonadota</taxon>
        <taxon>Betaproteobacteria</taxon>
        <taxon>Burkholderiales</taxon>
        <taxon>Sphaerotilaceae</taxon>
        <taxon>Amphibiibacter</taxon>
    </lineage>
</organism>
<name>A0ACC6P103_9BURK</name>
<dbReference type="Proteomes" id="UP001364695">
    <property type="component" value="Unassembled WGS sequence"/>
</dbReference>
<protein>
    <submittedName>
        <fullName evidence="1">TonB-dependent siderophore receptor</fullName>
    </submittedName>
</protein>
<keyword evidence="2" id="KW-1185">Reference proteome</keyword>
<reference evidence="1" key="1">
    <citation type="submission" date="2023-10" db="EMBL/GenBank/DDBJ databases">
        <title>Amphibacter perezi, gen. nov., sp. nov. a novel taxa of the family Comamonadaceae, class Betaproteobacteria isolated from the skin microbiota of Pelophylax perezi from different populations.</title>
        <authorList>
            <person name="Costa S."/>
            <person name="Proenca D.N."/>
            <person name="Lopes I."/>
            <person name="Morais P.V."/>
        </authorList>
    </citation>
    <scope>NUCLEOTIDE SEQUENCE</scope>
    <source>
        <strain evidence="1">SL12-8</strain>
    </source>
</reference>
<evidence type="ECO:0000313" key="2">
    <source>
        <dbReference type="Proteomes" id="UP001364695"/>
    </source>
</evidence>
<accession>A0ACC6P103</accession>
<gene>
    <name evidence="1" type="ORF">RV045_05355</name>
</gene>
<evidence type="ECO:0000313" key="1">
    <source>
        <dbReference type="EMBL" id="MEJ7137861.1"/>
    </source>
</evidence>